<name>A0A2Z4LUA9_9FLAO</name>
<dbReference type="Proteomes" id="UP000248536">
    <property type="component" value="Chromosome"/>
</dbReference>
<accession>A0A2Z4LUA9</accession>
<gene>
    <name evidence="1" type="ORF">HME9304_02174</name>
</gene>
<keyword evidence="2" id="KW-1185">Reference proteome</keyword>
<organism evidence="1 2">
    <name type="scientific">Flagellimonas maritima</name>
    <dbReference type="NCBI Taxonomy" id="1383885"/>
    <lineage>
        <taxon>Bacteria</taxon>
        <taxon>Pseudomonadati</taxon>
        <taxon>Bacteroidota</taxon>
        <taxon>Flavobacteriia</taxon>
        <taxon>Flavobacteriales</taxon>
        <taxon>Flavobacteriaceae</taxon>
        <taxon>Flagellimonas</taxon>
    </lineage>
</organism>
<dbReference type="EMBL" id="CP030104">
    <property type="protein sequence ID" value="AWX45164.1"/>
    <property type="molecule type" value="Genomic_DNA"/>
</dbReference>
<dbReference type="OrthoDB" id="651456at2"/>
<dbReference type="KEGG" id="spon:HME9304_02174"/>
<dbReference type="AlphaFoldDB" id="A0A2Z4LUA9"/>
<reference evidence="1 2" key="1">
    <citation type="submission" date="2018-06" db="EMBL/GenBank/DDBJ databases">
        <title>Spongiibacterium sp. HME9304 Genome sequencing and assembly.</title>
        <authorList>
            <person name="Kang H."/>
            <person name="Kim H."/>
            <person name="Joh K."/>
        </authorList>
    </citation>
    <scope>NUCLEOTIDE SEQUENCE [LARGE SCALE GENOMIC DNA]</scope>
    <source>
        <strain evidence="1 2">HME9304</strain>
    </source>
</reference>
<sequence>MRILMVEKIPFVYEAIKKQFEEFESTSNRIKFELQYDSDFKNAFHNIKKDYHYHFFFINLFSYNDQSRDVREIKANAYGEKLAHWIRNKLPNSKLGIMTEITSKPKLFELQTKLHPEVFIIKQDTWLVDLKKMILDIANGKKHYSPLLQEIFVSRYSNKFRLDELDLLILHYLSNGYPTNQLPDHIPLSLSGIEKRKRKLSKSFFLGNSKSLNIVRAAQRLGII</sequence>
<evidence type="ECO:0000313" key="1">
    <source>
        <dbReference type="EMBL" id="AWX45164.1"/>
    </source>
</evidence>
<dbReference type="RefSeq" id="WP_123877448.1">
    <property type="nucleotide sequence ID" value="NZ_CP030104.1"/>
</dbReference>
<protein>
    <recommendedName>
        <fullName evidence="3">DNA-binding response regulator</fullName>
    </recommendedName>
</protein>
<evidence type="ECO:0000313" key="2">
    <source>
        <dbReference type="Proteomes" id="UP000248536"/>
    </source>
</evidence>
<evidence type="ECO:0008006" key="3">
    <source>
        <dbReference type="Google" id="ProtNLM"/>
    </source>
</evidence>
<proteinExistence type="predicted"/>